<dbReference type="STRING" id="477974.Daud_0804"/>
<dbReference type="AlphaFoldDB" id="B1I2V3"/>
<dbReference type="EMBL" id="CP000860">
    <property type="protein sequence ID" value="ACA59322.1"/>
    <property type="molecule type" value="Genomic_DNA"/>
</dbReference>
<dbReference type="KEGG" id="dau:Daud_0804"/>
<protein>
    <recommendedName>
        <fullName evidence="4">RNA polymerase sigma factor 70 region 1.1 domain-containing protein</fullName>
    </recommendedName>
</protein>
<proteinExistence type="predicted"/>
<dbReference type="HOGENOM" id="CLU_876396_0_0_9"/>
<evidence type="ECO:0008006" key="4">
    <source>
        <dbReference type="Google" id="ProtNLM"/>
    </source>
</evidence>
<sequence>MSANGTPLDRCLQQLVVIGKRYGGCLTYQVLINVLENEQYNASPEALDWILDRLATEGFQLVKQLPTDPGGDLRPQGRRSPNRRDRQRIGVDRDPQPTETARSEQNASLPGPDGGDPDLWAEQAMDELLSRAKAGVLHREDLLKIIGTYHLSPFEVEELCGCLRLRGIELLEFDFYEIYQNVSGDGIIDYEFDLYEIYQGDGIIDYEEESGDYGSVESLDRIKPALCPEEAIDKLLFRAEIGLLRDEDILTVIETYRLFEFEVYQLLEYLYSKGVDLPTGYFPWQVSTTKEFIHLRGKNAKEFTHPPTKKFTHRSAK</sequence>
<name>B1I2V3_DESAP</name>
<keyword evidence="3" id="KW-1185">Reference proteome</keyword>
<evidence type="ECO:0000313" key="2">
    <source>
        <dbReference type="EMBL" id="ACA59322.1"/>
    </source>
</evidence>
<evidence type="ECO:0000313" key="3">
    <source>
        <dbReference type="Proteomes" id="UP000008544"/>
    </source>
</evidence>
<organism evidence="2 3">
    <name type="scientific">Desulforudis audaxviator (strain MP104C)</name>
    <dbReference type="NCBI Taxonomy" id="477974"/>
    <lineage>
        <taxon>Bacteria</taxon>
        <taxon>Bacillati</taxon>
        <taxon>Bacillota</taxon>
        <taxon>Clostridia</taxon>
        <taxon>Thermoanaerobacterales</taxon>
        <taxon>Candidatus Desulforudaceae</taxon>
        <taxon>Candidatus Desulforudis</taxon>
    </lineage>
</organism>
<feature type="compositionally biased region" description="Polar residues" evidence="1">
    <location>
        <begin position="97"/>
        <end position="108"/>
    </location>
</feature>
<dbReference type="Proteomes" id="UP000008544">
    <property type="component" value="Chromosome"/>
</dbReference>
<reference evidence="3" key="1">
    <citation type="submission" date="2007-10" db="EMBL/GenBank/DDBJ databases">
        <title>Complete sequence of chromosome of Desulforudis audaxviator MP104C.</title>
        <authorList>
            <person name="Copeland A."/>
            <person name="Lucas S."/>
            <person name="Lapidus A."/>
            <person name="Barry K."/>
            <person name="Glavina del Rio T."/>
            <person name="Dalin E."/>
            <person name="Tice H."/>
            <person name="Bruce D."/>
            <person name="Pitluck S."/>
            <person name="Lowry S.R."/>
            <person name="Larimer F."/>
            <person name="Land M.L."/>
            <person name="Hauser L."/>
            <person name="Kyrpides N."/>
            <person name="Ivanova N.N."/>
            <person name="Richardson P."/>
        </authorList>
    </citation>
    <scope>NUCLEOTIDE SEQUENCE [LARGE SCALE GENOMIC DNA]</scope>
    <source>
        <strain evidence="3">MP104C</strain>
    </source>
</reference>
<reference evidence="2 3" key="2">
    <citation type="journal article" date="2008" name="Science">
        <title>Environmental genomics reveals a single-species ecosystem deep within Earth.</title>
        <authorList>
            <person name="Chivian D."/>
            <person name="Brodie E.L."/>
            <person name="Alm E.J."/>
            <person name="Culley D.E."/>
            <person name="Dehal P.S."/>
            <person name="Desantis T.Z."/>
            <person name="Gihring T.M."/>
            <person name="Lapidus A."/>
            <person name="Lin L.H."/>
            <person name="Lowry S.R."/>
            <person name="Moser D.P."/>
            <person name="Richardson P.M."/>
            <person name="Southam G."/>
            <person name="Wanger G."/>
            <person name="Pratt L.M."/>
            <person name="Andersen G.L."/>
            <person name="Hazen T.C."/>
            <person name="Brockman F.J."/>
            <person name="Arkin A.P."/>
            <person name="Onstott T.C."/>
        </authorList>
    </citation>
    <scope>NUCLEOTIDE SEQUENCE [LARGE SCALE GENOMIC DNA]</scope>
    <source>
        <strain evidence="2 3">MP104C</strain>
    </source>
</reference>
<accession>B1I2V3</accession>
<gene>
    <name evidence="2" type="ordered locus">Daud_0804</name>
</gene>
<feature type="compositionally biased region" description="Basic and acidic residues" evidence="1">
    <location>
        <begin position="82"/>
        <end position="96"/>
    </location>
</feature>
<feature type="region of interest" description="Disordered" evidence="1">
    <location>
        <begin position="64"/>
        <end position="118"/>
    </location>
</feature>
<evidence type="ECO:0000256" key="1">
    <source>
        <dbReference type="SAM" id="MobiDB-lite"/>
    </source>
</evidence>